<evidence type="ECO:0000313" key="3">
    <source>
        <dbReference type="EMBL" id="MXP33351.1"/>
    </source>
</evidence>
<dbReference type="RefSeq" id="WP_160778121.1">
    <property type="nucleotide sequence ID" value="NZ_BAAAZF010000001.1"/>
</dbReference>
<dbReference type="EMBL" id="WTYE01000001">
    <property type="protein sequence ID" value="MXP33351.1"/>
    <property type="molecule type" value="Genomic_DNA"/>
</dbReference>
<protein>
    <submittedName>
        <fullName evidence="3">Uncharacterized protein</fullName>
    </submittedName>
</protein>
<gene>
    <name evidence="2" type="ORF">GRI94_02005</name>
    <name evidence="3" type="ORF">GRI94_16095</name>
</gene>
<dbReference type="AlphaFoldDB" id="A0A845AX50"/>
<evidence type="ECO:0000313" key="2">
    <source>
        <dbReference type="EMBL" id="MXP30591.1"/>
    </source>
</evidence>
<keyword evidence="1" id="KW-0812">Transmembrane</keyword>
<dbReference type="Proteomes" id="UP000446786">
    <property type="component" value="Unassembled WGS sequence"/>
</dbReference>
<evidence type="ECO:0000313" key="4">
    <source>
        <dbReference type="Proteomes" id="UP000446786"/>
    </source>
</evidence>
<feature type="transmembrane region" description="Helical" evidence="1">
    <location>
        <begin position="12"/>
        <end position="31"/>
    </location>
</feature>
<accession>A0A845AX50</accession>
<dbReference type="EMBL" id="WTYE01000001">
    <property type="protein sequence ID" value="MXP30591.1"/>
    <property type="molecule type" value="Genomic_DNA"/>
</dbReference>
<organism evidence="3 4">
    <name type="scientific">Parerythrobacter jejuensis</name>
    <dbReference type="NCBI Taxonomy" id="795812"/>
    <lineage>
        <taxon>Bacteria</taxon>
        <taxon>Pseudomonadati</taxon>
        <taxon>Pseudomonadota</taxon>
        <taxon>Alphaproteobacteria</taxon>
        <taxon>Sphingomonadales</taxon>
        <taxon>Erythrobacteraceae</taxon>
        <taxon>Parerythrobacter</taxon>
    </lineage>
</organism>
<name>A0A845AX50_9SPHN</name>
<keyword evidence="1" id="KW-1133">Transmembrane helix</keyword>
<proteinExistence type="predicted"/>
<keyword evidence="4" id="KW-1185">Reference proteome</keyword>
<dbReference type="OrthoDB" id="7411269at2"/>
<evidence type="ECO:0000256" key="1">
    <source>
        <dbReference type="SAM" id="Phobius"/>
    </source>
</evidence>
<keyword evidence="1" id="KW-0472">Membrane</keyword>
<comment type="caution">
    <text evidence="3">The sequence shown here is derived from an EMBL/GenBank/DDBJ whole genome shotgun (WGS) entry which is preliminary data.</text>
</comment>
<sequence length="132" mass="14594">MIRIGTSAWQVILADLALILFLTTLAGFVAAREREPVRPRDTVVAQGHALFREVDGGTSLTEWLALEAPDPRIRLTIFGRYLAQDRNRVWERASRMAGEANMAGYSPRLIIEPGPSSDVYVVLAYDAAAVRP</sequence>
<reference evidence="3 4" key="1">
    <citation type="submission" date="2019-12" db="EMBL/GenBank/DDBJ databases">
        <title>Genomic-based taxomic classification of the family Erythrobacteraceae.</title>
        <authorList>
            <person name="Xu L."/>
        </authorList>
    </citation>
    <scope>NUCLEOTIDE SEQUENCE [LARGE SCALE GENOMIC DNA]</scope>
    <source>
        <strain evidence="3 4">JCM 16677</strain>
    </source>
</reference>